<feature type="compositionally biased region" description="Polar residues" evidence="4">
    <location>
        <begin position="252"/>
        <end position="264"/>
    </location>
</feature>
<dbReference type="InterPro" id="IPR027799">
    <property type="entry name" value="Rtf2_RING-finger"/>
</dbReference>
<evidence type="ECO:0000256" key="1">
    <source>
        <dbReference type="ARBA" id="ARBA00009885"/>
    </source>
</evidence>
<dbReference type="PANTHER" id="PTHR12775:SF0">
    <property type="entry name" value="REPLICATION TERMINATION FACTOR 2"/>
    <property type="match status" value="1"/>
</dbReference>
<sequence length="292" mass="32767">MGADGGTIPKRCELVKAKKKKEKLDKNVKNANRWKNCQMTQEPLKKPIIACRYGRLYNKEAVIEAILTKTIGKFENMKHIKGIKDFKDLKLTENKDYKGGEAKGDEYTDYNQTQFICSVTGVPMNGNQKFVANWKCGCVFSEKALNEVKSDVCRVCSGPIESDSTIQLYPDDDLLEMYKERLATQKAEKKSKKENKEEAKNGDAAAENEAKIGTSAIVKKEASESSKLESKLKLNGIKTESGERKRKAAAEPTTSIQSDPTKSSTYKKLFTSCEEAKAKPQGHWVTHNPLYY</sequence>
<evidence type="ECO:0000313" key="6">
    <source>
        <dbReference type="Proteomes" id="UP000218231"/>
    </source>
</evidence>
<dbReference type="InterPro" id="IPR006735">
    <property type="entry name" value="Rtf2"/>
</dbReference>
<dbReference type="AlphaFoldDB" id="A0A2A2JQA6"/>
<dbReference type="CDD" id="cd16653">
    <property type="entry name" value="RING-like_Rtf2"/>
    <property type="match status" value="1"/>
</dbReference>
<evidence type="ECO:0000313" key="5">
    <source>
        <dbReference type="EMBL" id="PAV63732.1"/>
    </source>
</evidence>
<dbReference type="PANTHER" id="PTHR12775">
    <property type="entry name" value="PROTEIN C20ORF43 HOMOLOG"/>
    <property type="match status" value="1"/>
</dbReference>
<feature type="compositionally biased region" description="Basic and acidic residues" evidence="4">
    <location>
        <begin position="222"/>
        <end position="232"/>
    </location>
</feature>
<dbReference type="STRING" id="2018661.A0A2A2JQA6"/>
<evidence type="ECO:0000256" key="2">
    <source>
        <dbReference type="ARBA" id="ARBA00015157"/>
    </source>
</evidence>
<dbReference type="GO" id="GO:0006274">
    <property type="term" value="P:DNA replication termination"/>
    <property type="evidence" value="ECO:0007669"/>
    <property type="project" value="TreeGrafter"/>
</dbReference>
<dbReference type="GO" id="GO:0005634">
    <property type="term" value="C:nucleus"/>
    <property type="evidence" value="ECO:0007669"/>
    <property type="project" value="TreeGrafter"/>
</dbReference>
<dbReference type="Pfam" id="PF04641">
    <property type="entry name" value="Rtf2"/>
    <property type="match status" value="1"/>
</dbReference>
<proteinExistence type="inferred from homology"/>
<accession>A0A2A2JQA6</accession>
<comment type="similarity">
    <text evidence="1">Belongs to the rtf2 family.</text>
</comment>
<keyword evidence="6" id="KW-1185">Reference proteome</keyword>
<feature type="region of interest" description="Disordered" evidence="4">
    <location>
        <begin position="222"/>
        <end position="264"/>
    </location>
</feature>
<organism evidence="5 6">
    <name type="scientific">Diploscapter pachys</name>
    <dbReference type="NCBI Taxonomy" id="2018661"/>
    <lineage>
        <taxon>Eukaryota</taxon>
        <taxon>Metazoa</taxon>
        <taxon>Ecdysozoa</taxon>
        <taxon>Nematoda</taxon>
        <taxon>Chromadorea</taxon>
        <taxon>Rhabditida</taxon>
        <taxon>Rhabditina</taxon>
        <taxon>Rhabditomorpha</taxon>
        <taxon>Rhabditoidea</taxon>
        <taxon>Rhabditidae</taxon>
        <taxon>Diploscapter</taxon>
    </lineage>
</organism>
<gene>
    <name evidence="5" type="ORF">WR25_11564</name>
</gene>
<protein>
    <recommendedName>
        <fullName evidence="2">Replication termination factor 2</fullName>
    </recommendedName>
    <alternativeName>
        <fullName evidence="3">Replication termination factor 2 domain-containing protein 1</fullName>
    </alternativeName>
</protein>
<dbReference type="OrthoDB" id="247013at2759"/>
<dbReference type="EMBL" id="LIAE01010296">
    <property type="protein sequence ID" value="PAV63732.1"/>
    <property type="molecule type" value="Genomic_DNA"/>
</dbReference>
<feature type="region of interest" description="Disordered" evidence="4">
    <location>
        <begin position="184"/>
        <end position="207"/>
    </location>
</feature>
<dbReference type="Proteomes" id="UP000218231">
    <property type="component" value="Unassembled WGS sequence"/>
</dbReference>
<evidence type="ECO:0000256" key="4">
    <source>
        <dbReference type="SAM" id="MobiDB-lite"/>
    </source>
</evidence>
<reference evidence="5 6" key="1">
    <citation type="journal article" date="2017" name="Curr. Biol.">
        <title>Genome architecture and evolution of a unichromosomal asexual nematode.</title>
        <authorList>
            <person name="Fradin H."/>
            <person name="Zegar C."/>
            <person name="Gutwein M."/>
            <person name="Lucas J."/>
            <person name="Kovtun M."/>
            <person name="Corcoran D."/>
            <person name="Baugh L.R."/>
            <person name="Kiontke K."/>
            <person name="Gunsalus K."/>
            <person name="Fitch D.H."/>
            <person name="Piano F."/>
        </authorList>
    </citation>
    <scope>NUCLEOTIDE SEQUENCE [LARGE SCALE GENOMIC DNA]</scope>
    <source>
        <strain evidence="5">PF1309</strain>
    </source>
</reference>
<comment type="caution">
    <text evidence="5">The sequence shown here is derived from an EMBL/GenBank/DDBJ whole genome shotgun (WGS) entry which is preliminary data.</text>
</comment>
<evidence type="ECO:0000256" key="3">
    <source>
        <dbReference type="ARBA" id="ARBA00030367"/>
    </source>
</evidence>
<name>A0A2A2JQA6_9BILA</name>